<name>A0A813M717_9BILA</name>
<protein>
    <submittedName>
        <fullName evidence="2">Uncharacterized protein</fullName>
    </submittedName>
</protein>
<dbReference type="OrthoDB" id="10509993at2759"/>
<organism evidence="2 3">
    <name type="scientific">Brachionus calyciflorus</name>
    <dbReference type="NCBI Taxonomy" id="104777"/>
    <lineage>
        <taxon>Eukaryota</taxon>
        <taxon>Metazoa</taxon>
        <taxon>Spiralia</taxon>
        <taxon>Gnathifera</taxon>
        <taxon>Rotifera</taxon>
        <taxon>Eurotatoria</taxon>
        <taxon>Monogononta</taxon>
        <taxon>Pseudotrocha</taxon>
        <taxon>Ploima</taxon>
        <taxon>Brachionidae</taxon>
        <taxon>Brachionus</taxon>
    </lineage>
</organism>
<evidence type="ECO:0000256" key="1">
    <source>
        <dbReference type="SAM" id="SignalP"/>
    </source>
</evidence>
<proteinExistence type="predicted"/>
<feature type="chain" id="PRO_5032796861" evidence="1">
    <location>
        <begin position="23"/>
        <end position="246"/>
    </location>
</feature>
<reference evidence="2" key="1">
    <citation type="submission" date="2021-02" db="EMBL/GenBank/DDBJ databases">
        <authorList>
            <person name="Nowell W R."/>
        </authorList>
    </citation>
    <scope>NUCLEOTIDE SEQUENCE</scope>
    <source>
        <strain evidence="2">Ploen Becks lab</strain>
    </source>
</reference>
<keyword evidence="3" id="KW-1185">Reference proteome</keyword>
<evidence type="ECO:0000313" key="3">
    <source>
        <dbReference type="Proteomes" id="UP000663879"/>
    </source>
</evidence>
<accession>A0A813M717</accession>
<dbReference type="Proteomes" id="UP000663879">
    <property type="component" value="Unassembled WGS sequence"/>
</dbReference>
<sequence length="246" mass="29147">MFLPRFYLIFLIFYCSILKNESIIIKGNNNKIKTYRPTTRYNQVIFGNLNNNSNEFNYIIRSKTFVEVSLVLNNKNFKEELVIECDQNLQKYFLIESNGNILNIKLDYSKQEEILQNHESNSIKLSKSEVNFIEQAEPIRILISRKIPRIEVKKNNFSEINIMMEKYSNQFDDTLSNINTKIYFDCNDRIIYNNETNADSATVEKFLLESNYKTKFLNVGICDESFKYFFEDHPNIMSFSAKKIKN</sequence>
<evidence type="ECO:0000313" key="2">
    <source>
        <dbReference type="EMBL" id="CAF0712145.1"/>
    </source>
</evidence>
<gene>
    <name evidence="2" type="ORF">OXX778_LOCUS1177</name>
</gene>
<comment type="caution">
    <text evidence="2">The sequence shown here is derived from an EMBL/GenBank/DDBJ whole genome shotgun (WGS) entry which is preliminary data.</text>
</comment>
<dbReference type="AlphaFoldDB" id="A0A813M717"/>
<feature type="signal peptide" evidence="1">
    <location>
        <begin position="1"/>
        <end position="22"/>
    </location>
</feature>
<dbReference type="EMBL" id="CAJNOC010000071">
    <property type="protein sequence ID" value="CAF0712145.1"/>
    <property type="molecule type" value="Genomic_DNA"/>
</dbReference>
<keyword evidence="1" id="KW-0732">Signal</keyword>